<dbReference type="EMBL" id="JAJSOF020000013">
    <property type="protein sequence ID" value="KAJ4443773.1"/>
    <property type="molecule type" value="Genomic_DNA"/>
</dbReference>
<dbReference type="Proteomes" id="UP001148838">
    <property type="component" value="Unassembled WGS sequence"/>
</dbReference>
<keyword evidence="3" id="KW-1185">Reference proteome</keyword>
<gene>
    <name evidence="2" type="ORF">ANN_05551</name>
</gene>
<protein>
    <recommendedName>
        <fullName evidence="4">GIY-YIG domain-containing protein</fullName>
    </recommendedName>
</protein>
<dbReference type="CDD" id="cd10442">
    <property type="entry name" value="GIY-YIG_PLEs"/>
    <property type="match status" value="1"/>
</dbReference>
<proteinExistence type="predicted"/>
<evidence type="ECO:0008006" key="4">
    <source>
        <dbReference type="Google" id="ProtNLM"/>
    </source>
</evidence>
<feature type="compositionally biased region" description="Polar residues" evidence="1">
    <location>
        <begin position="40"/>
        <end position="52"/>
    </location>
</feature>
<organism evidence="2 3">
    <name type="scientific">Periplaneta americana</name>
    <name type="common">American cockroach</name>
    <name type="synonym">Blatta americana</name>
    <dbReference type="NCBI Taxonomy" id="6978"/>
    <lineage>
        <taxon>Eukaryota</taxon>
        <taxon>Metazoa</taxon>
        <taxon>Ecdysozoa</taxon>
        <taxon>Arthropoda</taxon>
        <taxon>Hexapoda</taxon>
        <taxon>Insecta</taxon>
        <taxon>Pterygota</taxon>
        <taxon>Neoptera</taxon>
        <taxon>Polyneoptera</taxon>
        <taxon>Dictyoptera</taxon>
        <taxon>Blattodea</taxon>
        <taxon>Blattoidea</taxon>
        <taxon>Blattidae</taxon>
        <taxon>Blattinae</taxon>
        <taxon>Periplaneta</taxon>
    </lineage>
</organism>
<evidence type="ECO:0000256" key="1">
    <source>
        <dbReference type="SAM" id="MobiDB-lite"/>
    </source>
</evidence>
<comment type="caution">
    <text evidence="2">The sequence shown here is derived from an EMBL/GenBank/DDBJ whole genome shotgun (WGS) entry which is preliminary data.</text>
</comment>
<sequence length="668" mass="76952">MDLREVGCDDRDWINLAQDRDRWRAYINVQDNRREDSKEVTSPLNTTTKPMSSRMFSNVTVPNESKRKESNHDMFDHPPLEETVTEVQINVQDNRREDSKEVTSPLNTTTKPMSSRMFSNVTVPNESKRKESNHDMFDHPPLEETYLLNTSKEQKINHKPMTPFSEHEMTLQAFQHLRNEAWYEDSNVDIATSSSNKSHVTSTESWKTSDIDYTTADILFPKETAQNMFMFRHQKQREDCLVPSRCHVSGVQSLPEVVSKQRRQEINKSQQNDKTSEDQICDLCCKETNLYQSKKLNSTDVSRKTEKLLISIEISPSSHTESVVNECIVFDSDEILDNAEEKMRIESQDADTTRNTNNCRSNTSGIVTKDVSIESWFSEHKIEEKLCPSEYNIDVENAGACFTGSLRIDSSVHLACRCSPDSIKKFSTKIDNICNEMANSKHNEDVEPATCFILPTGLMHDMRNHSRKNISEDCEHPSTNEYANCKCLNLLKDEKQRRSSRIYKIPCECGEVYIGQTGRTIEDRIKEHKRNLRLYYPEKSAVAQHSIEKEHKILFDHTKVINKLSHYWDRTIKEAIEIKLEKNNFNRDSGLQLSQAWTPALDQLRPSYNQGHEDHGPRTATDSNRRNRARRPPNFTQESREGRSLRAMTIPGPGLADPPTNPVSPETA</sequence>
<name>A0ABQ8TB59_PERAM</name>
<evidence type="ECO:0000313" key="2">
    <source>
        <dbReference type="EMBL" id="KAJ4443773.1"/>
    </source>
</evidence>
<reference evidence="2 3" key="1">
    <citation type="journal article" date="2022" name="Allergy">
        <title>Genome assembly and annotation of Periplaneta americana reveal a comprehensive cockroach allergen profile.</title>
        <authorList>
            <person name="Wang L."/>
            <person name="Xiong Q."/>
            <person name="Saelim N."/>
            <person name="Wang L."/>
            <person name="Nong W."/>
            <person name="Wan A.T."/>
            <person name="Shi M."/>
            <person name="Liu X."/>
            <person name="Cao Q."/>
            <person name="Hui J.H.L."/>
            <person name="Sookrung N."/>
            <person name="Leung T.F."/>
            <person name="Tungtrongchitr A."/>
            <person name="Tsui S.K.W."/>
        </authorList>
    </citation>
    <scope>NUCLEOTIDE SEQUENCE [LARGE SCALE GENOMIC DNA]</scope>
    <source>
        <strain evidence="2">PWHHKU_190912</strain>
    </source>
</reference>
<feature type="region of interest" description="Disordered" evidence="1">
    <location>
        <begin position="94"/>
        <end position="114"/>
    </location>
</feature>
<feature type="region of interest" description="Disordered" evidence="1">
    <location>
        <begin position="605"/>
        <end position="668"/>
    </location>
</feature>
<feature type="region of interest" description="Disordered" evidence="1">
    <location>
        <begin position="33"/>
        <end position="52"/>
    </location>
</feature>
<accession>A0ABQ8TB59</accession>
<evidence type="ECO:0000313" key="3">
    <source>
        <dbReference type="Proteomes" id="UP001148838"/>
    </source>
</evidence>
<feature type="compositionally biased region" description="Polar residues" evidence="1">
    <location>
        <begin position="102"/>
        <end position="114"/>
    </location>
</feature>